<sequence length="255" mass="28801">MKILRFAVWMFLVIPIILASEDVLYFRRQEGESVDLPCEQGERGTPPIGLYLKRTGVGPEKEVMFFSADRPQVMDPADEDRIHVHGSLSRNLLNVTISQLQRKDTALYYCQFIYNGHPKDEFVAGKKSFFVFVEVEGIHCSCSNYPPLLYAISAAVGLLLLILICLGATQCCKSCKQRKPQTLVPIYEEMAGVRPANGKAPRSHLEILHQEETDHSMYASMNDNPQIKQRQENHYVSPRGTRLPLQSGDTSGEEK</sequence>
<accession>A0A9D3TE26</accession>
<evidence type="ECO:0000256" key="1">
    <source>
        <dbReference type="SAM" id="MobiDB-lite"/>
    </source>
</evidence>
<dbReference type="GO" id="GO:0016020">
    <property type="term" value="C:membrane"/>
    <property type="evidence" value="ECO:0007669"/>
    <property type="project" value="InterPro"/>
</dbReference>
<dbReference type="PANTHER" id="PTHR15343:SF1">
    <property type="entry name" value="CD7 ANTIGEN-LIKE"/>
    <property type="match status" value="1"/>
</dbReference>
<dbReference type="SUPFAM" id="SSF48726">
    <property type="entry name" value="Immunoglobulin"/>
    <property type="match status" value="1"/>
</dbReference>
<gene>
    <name evidence="5" type="ORF">MATL_G00005790</name>
</gene>
<dbReference type="EMBL" id="JAFDVH010000001">
    <property type="protein sequence ID" value="KAG7491637.1"/>
    <property type="molecule type" value="Genomic_DNA"/>
</dbReference>
<dbReference type="Pfam" id="PF07686">
    <property type="entry name" value="V-set"/>
    <property type="match status" value="1"/>
</dbReference>
<feature type="chain" id="PRO_5038498258" description="Immunoglobulin V-set domain-containing protein" evidence="3">
    <location>
        <begin position="20"/>
        <end position="255"/>
    </location>
</feature>
<dbReference type="InterPro" id="IPR039090">
    <property type="entry name" value="CD7"/>
</dbReference>
<feature type="domain" description="Immunoglobulin V-set" evidence="4">
    <location>
        <begin position="29"/>
        <end position="120"/>
    </location>
</feature>
<feature type="transmembrane region" description="Helical" evidence="2">
    <location>
        <begin position="148"/>
        <end position="169"/>
    </location>
</feature>
<protein>
    <recommendedName>
        <fullName evidence="4">Immunoglobulin V-set domain-containing protein</fullName>
    </recommendedName>
</protein>
<dbReference type="Gene3D" id="2.60.40.10">
    <property type="entry name" value="Immunoglobulins"/>
    <property type="match status" value="1"/>
</dbReference>
<feature type="region of interest" description="Disordered" evidence="1">
    <location>
        <begin position="226"/>
        <end position="255"/>
    </location>
</feature>
<keyword evidence="2" id="KW-0472">Membrane</keyword>
<keyword evidence="2" id="KW-1133">Transmembrane helix</keyword>
<evidence type="ECO:0000256" key="3">
    <source>
        <dbReference type="SAM" id="SignalP"/>
    </source>
</evidence>
<dbReference type="InterPro" id="IPR013783">
    <property type="entry name" value="Ig-like_fold"/>
</dbReference>
<keyword evidence="6" id="KW-1185">Reference proteome</keyword>
<dbReference type="Proteomes" id="UP001046870">
    <property type="component" value="Chromosome 1"/>
</dbReference>
<dbReference type="InterPro" id="IPR036179">
    <property type="entry name" value="Ig-like_dom_sf"/>
</dbReference>
<keyword evidence="3" id="KW-0732">Signal</keyword>
<name>A0A9D3TE26_MEGAT</name>
<keyword evidence="2" id="KW-0812">Transmembrane</keyword>
<evidence type="ECO:0000256" key="2">
    <source>
        <dbReference type="SAM" id="Phobius"/>
    </source>
</evidence>
<evidence type="ECO:0000313" key="5">
    <source>
        <dbReference type="EMBL" id="KAG7491637.1"/>
    </source>
</evidence>
<comment type="caution">
    <text evidence="5">The sequence shown here is derived from an EMBL/GenBank/DDBJ whole genome shotgun (WGS) entry which is preliminary data.</text>
</comment>
<proteinExistence type="predicted"/>
<dbReference type="GO" id="GO:0038023">
    <property type="term" value="F:signaling receptor activity"/>
    <property type="evidence" value="ECO:0007669"/>
    <property type="project" value="InterPro"/>
</dbReference>
<organism evidence="5 6">
    <name type="scientific">Megalops atlanticus</name>
    <name type="common">Tarpon</name>
    <name type="synonym">Clupea gigantea</name>
    <dbReference type="NCBI Taxonomy" id="7932"/>
    <lineage>
        <taxon>Eukaryota</taxon>
        <taxon>Metazoa</taxon>
        <taxon>Chordata</taxon>
        <taxon>Craniata</taxon>
        <taxon>Vertebrata</taxon>
        <taxon>Euteleostomi</taxon>
        <taxon>Actinopterygii</taxon>
        <taxon>Neopterygii</taxon>
        <taxon>Teleostei</taxon>
        <taxon>Elopiformes</taxon>
        <taxon>Megalopidae</taxon>
        <taxon>Megalops</taxon>
    </lineage>
</organism>
<dbReference type="PANTHER" id="PTHR15343">
    <property type="entry name" value="CD7"/>
    <property type="match status" value="1"/>
</dbReference>
<feature type="signal peptide" evidence="3">
    <location>
        <begin position="1"/>
        <end position="19"/>
    </location>
</feature>
<evidence type="ECO:0000313" key="6">
    <source>
        <dbReference type="Proteomes" id="UP001046870"/>
    </source>
</evidence>
<dbReference type="InterPro" id="IPR013106">
    <property type="entry name" value="Ig_V-set"/>
</dbReference>
<dbReference type="AlphaFoldDB" id="A0A9D3TE26"/>
<evidence type="ECO:0000259" key="4">
    <source>
        <dbReference type="Pfam" id="PF07686"/>
    </source>
</evidence>
<dbReference type="GO" id="GO:0002250">
    <property type="term" value="P:adaptive immune response"/>
    <property type="evidence" value="ECO:0007669"/>
    <property type="project" value="InterPro"/>
</dbReference>
<dbReference type="OrthoDB" id="8917013at2759"/>
<reference evidence="5" key="1">
    <citation type="submission" date="2021-01" db="EMBL/GenBank/DDBJ databases">
        <authorList>
            <person name="Zahm M."/>
            <person name="Roques C."/>
            <person name="Cabau C."/>
            <person name="Klopp C."/>
            <person name="Donnadieu C."/>
            <person name="Jouanno E."/>
            <person name="Lampietro C."/>
            <person name="Louis A."/>
            <person name="Herpin A."/>
            <person name="Echchiki A."/>
            <person name="Berthelot C."/>
            <person name="Parey E."/>
            <person name="Roest-Crollius H."/>
            <person name="Braasch I."/>
            <person name="Postlethwait J."/>
            <person name="Bobe J."/>
            <person name="Montfort J."/>
            <person name="Bouchez O."/>
            <person name="Begum T."/>
            <person name="Mejri S."/>
            <person name="Adams A."/>
            <person name="Chen W.-J."/>
            <person name="Guiguen Y."/>
        </authorList>
    </citation>
    <scope>NUCLEOTIDE SEQUENCE</scope>
    <source>
        <strain evidence="5">YG-15Mar2019-1</strain>
        <tissue evidence="5">Brain</tissue>
    </source>
</reference>